<dbReference type="PROSITE" id="PS51270">
    <property type="entry name" value="ZF_CTCHY"/>
    <property type="match status" value="1"/>
</dbReference>
<evidence type="ECO:0000256" key="2">
    <source>
        <dbReference type="ARBA" id="ARBA00022490"/>
    </source>
</evidence>
<feature type="domain" description="CTCHY-type" evidence="8">
    <location>
        <begin position="413"/>
        <end position="483"/>
    </location>
</feature>
<dbReference type="GO" id="GO:0032259">
    <property type="term" value="P:methylation"/>
    <property type="evidence" value="ECO:0007669"/>
    <property type="project" value="UniProtKB-KW"/>
</dbReference>
<dbReference type="InterPro" id="IPR017921">
    <property type="entry name" value="Znf_CTCHY"/>
</dbReference>
<evidence type="ECO:0000313" key="9">
    <source>
        <dbReference type="EMBL" id="MFH4981355.1"/>
    </source>
</evidence>
<sequence>MKTAKETKKKNRRSKKCNHGLAALKYAAVKGGRRQSYTPTNSPARPHKKVGFRRPGTSRRVNTEVEVPSFRLRSNLRIVDPVGVEVPTCPHGPCLLFACQSSEGTEGKFFACSVYRDGTCQFRSAITSNGSLRNISIENDIHQQSDTAAVSSATKRKRSYGWAKRSALKLKSSGLDIYYCSNCNDAVEIPHQHEVIGPLKVSSFRKPVSLLPAIMQNGGEAQYWFTSESLRVLLDAIAASKCDSILCIGTPSIFQHFNQSVTRRKLMNSFLLDIDARWSGFYTRKRFAQYSMLVNHFYDNMSKKKFNNFLLSARHLVIICDPPFGIFVEALANTLAQLSQEFSKIHADSSSRIDYIVALSRFVGKHLDCFKTTINRIDYMVTYENHPSFKSPEKSIVRFFTTLPQRMFKLPEPAYRYCDMCERYVAKNNLHCGICGTCPSPDCSTYRHCPVCSRCVKPSYQHCTSCCRCHLSGRCLKSSIDCQ</sequence>
<keyword evidence="5" id="KW-0539">Nucleus</keyword>
<evidence type="ECO:0000256" key="5">
    <source>
        <dbReference type="ARBA" id="ARBA00023242"/>
    </source>
</evidence>
<reference evidence="9 10" key="1">
    <citation type="submission" date="2024-08" db="EMBL/GenBank/DDBJ databases">
        <title>Gnathostoma spinigerum genome.</title>
        <authorList>
            <person name="Gonzalez-Bertolin B."/>
            <person name="Monzon S."/>
            <person name="Zaballos A."/>
            <person name="Jimenez P."/>
            <person name="Dekumyoy P."/>
            <person name="Varona S."/>
            <person name="Cuesta I."/>
            <person name="Sumanam S."/>
            <person name="Adisakwattana P."/>
            <person name="Gasser R.B."/>
            <person name="Hernandez-Gonzalez A."/>
            <person name="Young N.D."/>
            <person name="Perteguer M.J."/>
        </authorList>
    </citation>
    <scope>NUCLEOTIDE SEQUENCE [LARGE SCALE GENOMIC DNA]</scope>
    <source>
        <strain evidence="9">AL3</strain>
        <tissue evidence="9">Liver</tissue>
    </source>
</reference>
<dbReference type="Pfam" id="PF10237">
    <property type="entry name" value="N6-adenineMlase"/>
    <property type="match status" value="1"/>
</dbReference>
<dbReference type="GO" id="GO:0008270">
    <property type="term" value="F:zinc ion binding"/>
    <property type="evidence" value="ECO:0007669"/>
    <property type="project" value="UniProtKB-KW"/>
</dbReference>
<protein>
    <recommendedName>
        <fullName evidence="8">CTCHY-type domain-containing protein</fullName>
    </recommendedName>
</protein>
<gene>
    <name evidence="9" type="ORF">AB6A40_008064</name>
</gene>
<dbReference type="EMBL" id="JBGFUD010007047">
    <property type="protein sequence ID" value="MFH4981355.1"/>
    <property type="molecule type" value="Genomic_DNA"/>
</dbReference>
<keyword evidence="4" id="KW-0808">Transferase</keyword>
<dbReference type="PANTHER" id="PTHR13493:SF3">
    <property type="entry name" value="RRNA N6-ADENOSINE-METHYLTRANSFERASE ZCCHC4"/>
    <property type="match status" value="1"/>
</dbReference>
<keyword evidence="6" id="KW-0479">Metal-binding</keyword>
<proteinExistence type="predicted"/>
<keyword evidence="3" id="KW-0489">Methyltransferase</keyword>
<evidence type="ECO:0000256" key="7">
    <source>
        <dbReference type="SAM" id="MobiDB-lite"/>
    </source>
</evidence>
<dbReference type="PANTHER" id="PTHR13493">
    <property type="entry name" value="ZINC FINGER CCHC DOMAIN-CONTAINING"/>
    <property type="match status" value="1"/>
</dbReference>
<dbReference type="InterPro" id="IPR039846">
    <property type="entry name" value="ZCCHC4"/>
</dbReference>
<comment type="caution">
    <text evidence="9">The sequence shown here is derived from an EMBL/GenBank/DDBJ whole genome shotgun (WGS) entry which is preliminary data.</text>
</comment>
<dbReference type="Proteomes" id="UP001608902">
    <property type="component" value="Unassembled WGS sequence"/>
</dbReference>
<dbReference type="InterPro" id="IPR041370">
    <property type="entry name" value="Mlase_EEF1AKMT1/ZCCHC4"/>
</dbReference>
<keyword evidence="6" id="KW-0863">Zinc-finger</keyword>
<name>A0ABD6EP90_9BILA</name>
<dbReference type="AlphaFoldDB" id="A0ABD6EP90"/>
<dbReference type="PROSITE" id="PS50216">
    <property type="entry name" value="DHHC"/>
    <property type="match status" value="1"/>
</dbReference>
<dbReference type="PROSITE" id="PS00092">
    <property type="entry name" value="N6_MTASE"/>
    <property type="match status" value="1"/>
</dbReference>
<dbReference type="InterPro" id="IPR002052">
    <property type="entry name" value="DNA_methylase_N6_adenine_CS"/>
</dbReference>
<keyword evidence="2" id="KW-0963">Cytoplasm</keyword>
<dbReference type="GO" id="GO:0008168">
    <property type="term" value="F:methyltransferase activity"/>
    <property type="evidence" value="ECO:0007669"/>
    <property type="project" value="UniProtKB-KW"/>
</dbReference>
<evidence type="ECO:0000313" key="10">
    <source>
        <dbReference type="Proteomes" id="UP001608902"/>
    </source>
</evidence>
<organism evidence="9 10">
    <name type="scientific">Gnathostoma spinigerum</name>
    <dbReference type="NCBI Taxonomy" id="75299"/>
    <lineage>
        <taxon>Eukaryota</taxon>
        <taxon>Metazoa</taxon>
        <taxon>Ecdysozoa</taxon>
        <taxon>Nematoda</taxon>
        <taxon>Chromadorea</taxon>
        <taxon>Rhabditida</taxon>
        <taxon>Spirurina</taxon>
        <taxon>Gnathostomatomorpha</taxon>
        <taxon>Gnathostomatoidea</taxon>
        <taxon>Gnathostomatidae</taxon>
        <taxon>Gnathostoma</taxon>
    </lineage>
</organism>
<feature type="region of interest" description="Disordered" evidence="7">
    <location>
        <begin position="32"/>
        <end position="55"/>
    </location>
</feature>
<evidence type="ECO:0000256" key="6">
    <source>
        <dbReference type="PROSITE-ProRule" id="PRU00965"/>
    </source>
</evidence>
<evidence type="ECO:0000256" key="4">
    <source>
        <dbReference type="ARBA" id="ARBA00022679"/>
    </source>
</evidence>
<keyword evidence="6" id="KW-0862">Zinc</keyword>
<evidence type="ECO:0000259" key="8">
    <source>
        <dbReference type="PROSITE" id="PS51270"/>
    </source>
</evidence>
<evidence type="ECO:0000256" key="1">
    <source>
        <dbReference type="ARBA" id="ARBA00004496"/>
    </source>
</evidence>
<keyword evidence="10" id="KW-1185">Reference proteome</keyword>
<accession>A0ABD6EP90</accession>
<dbReference type="GO" id="GO:0005737">
    <property type="term" value="C:cytoplasm"/>
    <property type="evidence" value="ECO:0007669"/>
    <property type="project" value="UniProtKB-SubCell"/>
</dbReference>
<comment type="subcellular location">
    <subcellularLocation>
        <location evidence="1">Cytoplasm</location>
    </subcellularLocation>
</comment>
<evidence type="ECO:0000256" key="3">
    <source>
        <dbReference type="ARBA" id="ARBA00022603"/>
    </source>
</evidence>